<evidence type="ECO:0000313" key="2">
    <source>
        <dbReference type="Proteomes" id="UP000683925"/>
    </source>
</evidence>
<comment type="caution">
    <text evidence="1">The sequence shown here is derived from an EMBL/GenBank/DDBJ whole genome shotgun (WGS) entry which is preliminary data.</text>
</comment>
<keyword evidence="2" id="KW-1185">Reference proteome</keyword>
<accession>A0A8S1V739</accession>
<name>A0A8S1V739_PAROT</name>
<sequence length="208" mass="24441">MNYQNVPKIVLHVIFQKGTIVQVIVMKTSHFGNQQMGFASYILIYKYACEVYTWDKRLLTFKFKTDTSNQYQQTVVKLFESNSNIFSQLTKLIKASYLQGTATSSVSKYYCDLEQNQKKIFFKSDIPMLVSTIKNSIKMLCSLIYLSKRETKCTLEVWFNSFNFINLILLHQSSFVNIMEYRNVKYQKDQAVYIQGSNRKNYKKMISS</sequence>
<dbReference type="Proteomes" id="UP000683925">
    <property type="component" value="Unassembled WGS sequence"/>
</dbReference>
<gene>
    <name evidence="1" type="ORF">POCTA_138.1.T0620007</name>
</gene>
<proteinExistence type="predicted"/>
<dbReference type="EMBL" id="CAJJDP010000061">
    <property type="protein sequence ID" value="CAD8173428.1"/>
    <property type="molecule type" value="Genomic_DNA"/>
</dbReference>
<reference evidence="1" key="1">
    <citation type="submission" date="2021-01" db="EMBL/GenBank/DDBJ databases">
        <authorList>
            <consortium name="Genoscope - CEA"/>
            <person name="William W."/>
        </authorList>
    </citation>
    <scope>NUCLEOTIDE SEQUENCE</scope>
</reference>
<evidence type="ECO:0000313" key="1">
    <source>
        <dbReference type="EMBL" id="CAD8173428.1"/>
    </source>
</evidence>
<organism evidence="1 2">
    <name type="scientific">Paramecium octaurelia</name>
    <dbReference type="NCBI Taxonomy" id="43137"/>
    <lineage>
        <taxon>Eukaryota</taxon>
        <taxon>Sar</taxon>
        <taxon>Alveolata</taxon>
        <taxon>Ciliophora</taxon>
        <taxon>Intramacronucleata</taxon>
        <taxon>Oligohymenophorea</taxon>
        <taxon>Peniculida</taxon>
        <taxon>Parameciidae</taxon>
        <taxon>Paramecium</taxon>
    </lineage>
</organism>
<dbReference type="AlphaFoldDB" id="A0A8S1V739"/>
<protein>
    <submittedName>
        <fullName evidence="1">Uncharacterized protein</fullName>
    </submittedName>
</protein>